<dbReference type="AlphaFoldDB" id="A0A8H5K2A6"/>
<name>A0A8H5K2A6_9HYPO</name>
<protein>
    <recommendedName>
        <fullName evidence="2">HNH nuclease domain-containing protein</fullName>
    </recommendedName>
</protein>
<evidence type="ECO:0000256" key="1">
    <source>
        <dbReference type="SAM" id="MobiDB-lite"/>
    </source>
</evidence>
<feature type="region of interest" description="Disordered" evidence="1">
    <location>
        <begin position="390"/>
        <end position="441"/>
    </location>
</feature>
<dbReference type="Pfam" id="PF13391">
    <property type="entry name" value="HNH_2"/>
    <property type="match status" value="1"/>
</dbReference>
<gene>
    <name evidence="3" type="ORF">FPHYL_4430</name>
</gene>
<proteinExistence type="predicted"/>
<evidence type="ECO:0000313" key="3">
    <source>
        <dbReference type="EMBL" id="KAF5565052.1"/>
    </source>
</evidence>
<feature type="domain" description="HNH nuclease" evidence="2">
    <location>
        <begin position="242"/>
        <end position="323"/>
    </location>
</feature>
<evidence type="ECO:0000259" key="2">
    <source>
        <dbReference type="Pfam" id="PF13391"/>
    </source>
</evidence>
<dbReference type="OrthoDB" id="2142759at2759"/>
<sequence>MSSAAVTPQMRAHGWNVYFLADKDAFHFSGIFQSPEDGFLTFRDVVDELRLCFELPDAVRHDDSVTQEKDPWHDIAFGLVTRDNSLSGSTLLATHEHRDMQVPSLAAPEAQERAVIRYHLVRHSSPCNLPSDAPLNTHLKARCATHIARPTRRPEPRYLPPKKPSSDPRIATMPFRRTVKGRTSSQSPKRRASGSASPNKQQDEEDVASIVAPPNMEEVNHEYARQIMAQFRASCLVMANRCAVSGKGRSWCMTPAVGPGLQACHIIPQQHYHLYPGPQDDETTELSGRRLRAAWMQTWSATNGLLLLSHLHEAFDSRLFSIHPDTLVIRAFVPYDIFIDYHGTTARVPPDVDRNALRYHYNMCCIENMGAKMPFEDLILSPYRSQAATSGTNTPLSLRGDFPITPKPDGPSSGDPTKRSRSTADCPGPDREPPGSQVYSQNLVDSFDMDIIGYKKRRIEGYEVDTSDVCKAGWTRQGTSESDLRNEFLADVNWELSKFARHTKQG</sequence>
<keyword evidence="4" id="KW-1185">Reference proteome</keyword>
<dbReference type="Proteomes" id="UP000582016">
    <property type="component" value="Unassembled WGS sequence"/>
</dbReference>
<comment type="caution">
    <text evidence="3">The sequence shown here is derived from an EMBL/GenBank/DDBJ whole genome shotgun (WGS) entry which is preliminary data.</text>
</comment>
<dbReference type="EMBL" id="JAAOAQ010000138">
    <property type="protein sequence ID" value="KAF5565052.1"/>
    <property type="molecule type" value="Genomic_DNA"/>
</dbReference>
<evidence type="ECO:0000313" key="4">
    <source>
        <dbReference type="Proteomes" id="UP000582016"/>
    </source>
</evidence>
<reference evidence="3 4" key="1">
    <citation type="submission" date="2020-05" db="EMBL/GenBank/DDBJ databases">
        <title>Identification and distribution of gene clusters putatively required for synthesis of sphingolipid metabolism inhibitors in phylogenetically diverse species of the filamentous fungus Fusarium.</title>
        <authorList>
            <person name="Kim H.-S."/>
            <person name="Busman M."/>
            <person name="Brown D.W."/>
            <person name="Divon H."/>
            <person name="Uhlig S."/>
            <person name="Proctor R.H."/>
        </authorList>
    </citation>
    <scope>NUCLEOTIDE SEQUENCE [LARGE SCALE GENOMIC DNA]</scope>
    <source>
        <strain evidence="3 4">NRRL 13617</strain>
    </source>
</reference>
<organism evidence="3 4">
    <name type="scientific">Fusarium phyllophilum</name>
    <dbReference type="NCBI Taxonomy" id="47803"/>
    <lineage>
        <taxon>Eukaryota</taxon>
        <taxon>Fungi</taxon>
        <taxon>Dikarya</taxon>
        <taxon>Ascomycota</taxon>
        <taxon>Pezizomycotina</taxon>
        <taxon>Sordariomycetes</taxon>
        <taxon>Hypocreomycetidae</taxon>
        <taxon>Hypocreales</taxon>
        <taxon>Nectriaceae</taxon>
        <taxon>Fusarium</taxon>
        <taxon>Fusarium fujikuroi species complex</taxon>
    </lineage>
</organism>
<dbReference type="InterPro" id="IPR003615">
    <property type="entry name" value="HNH_nuc"/>
</dbReference>
<feature type="region of interest" description="Disordered" evidence="1">
    <location>
        <begin position="145"/>
        <end position="212"/>
    </location>
</feature>
<accession>A0A8H5K2A6</accession>